<dbReference type="Gene3D" id="1.20.144.10">
    <property type="entry name" value="Phosphatidic acid phosphatase type 2/haloperoxidase"/>
    <property type="match status" value="1"/>
</dbReference>
<gene>
    <name evidence="3" type="ORF">ACRB68_04340</name>
</gene>
<feature type="transmembrane region" description="Helical" evidence="1">
    <location>
        <begin position="126"/>
        <end position="145"/>
    </location>
</feature>
<evidence type="ECO:0000313" key="3">
    <source>
        <dbReference type="EMBL" id="MQY02404.1"/>
    </source>
</evidence>
<dbReference type="RefSeq" id="WP_153530602.1">
    <property type="nucleotide sequence ID" value="NZ_WEGH01000001.1"/>
</dbReference>
<feature type="transmembrane region" description="Helical" evidence="1">
    <location>
        <begin position="157"/>
        <end position="180"/>
    </location>
</feature>
<evidence type="ECO:0000256" key="1">
    <source>
        <dbReference type="SAM" id="Phobius"/>
    </source>
</evidence>
<accession>A0A7K0BNX0</accession>
<dbReference type="Proteomes" id="UP000487268">
    <property type="component" value="Unassembled WGS sequence"/>
</dbReference>
<evidence type="ECO:0000313" key="4">
    <source>
        <dbReference type="Proteomes" id="UP000487268"/>
    </source>
</evidence>
<evidence type="ECO:0000259" key="2">
    <source>
        <dbReference type="SMART" id="SM00014"/>
    </source>
</evidence>
<reference evidence="3 4" key="1">
    <citation type="submission" date="2019-10" db="EMBL/GenBank/DDBJ databases">
        <title>Actinomadura rubteroloni sp. nov. and Actinomadura macrotermitis sp. nov., isolated from the gut of fungus growing-termite Macrotermes natalensis.</title>
        <authorList>
            <person name="Benndorf R."/>
            <person name="Martin K."/>
            <person name="Kuefner M."/>
            <person name="De Beer W."/>
            <person name="Kaster A.-K."/>
            <person name="Vollmers J."/>
            <person name="Poulsen M."/>
            <person name="Beemelmanns C."/>
        </authorList>
    </citation>
    <scope>NUCLEOTIDE SEQUENCE [LARGE SCALE GENOMIC DNA]</scope>
    <source>
        <strain evidence="3 4">RB68</strain>
    </source>
</reference>
<proteinExistence type="predicted"/>
<dbReference type="SUPFAM" id="SSF48317">
    <property type="entry name" value="Acid phosphatase/Vanadium-dependent haloperoxidase"/>
    <property type="match status" value="1"/>
</dbReference>
<keyword evidence="4" id="KW-1185">Reference proteome</keyword>
<keyword evidence="1" id="KW-0812">Transmembrane</keyword>
<comment type="caution">
    <text evidence="3">The sequence shown here is derived from an EMBL/GenBank/DDBJ whole genome shotgun (WGS) entry which is preliminary data.</text>
</comment>
<feature type="transmembrane region" description="Helical" evidence="1">
    <location>
        <begin position="211"/>
        <end position="233"/>
    </location>
</feature>
<dbReference type="EMBL" id="WEGH01000001">
    <property type="protein sequence ID" value="MQY02404.1"/>
    <property type="molecule type" value="Genomic_DNA"/>
</dbReference>
<feature type="transmembrane region" description="Helical" evidence="1">
    <location>
        <begin position="272"/>
        <end position="291"/>
    </location>
</feature>
<feature type="transmembrane region" description="Helical" evidence="1">
    <location>
        <begin position="245"/>
        <end position="266"/>
    </location>
</feature>
<dbReference type="AlphaFoldDB" id="A0A7K0BNX0"/>
<dbReference type="OrthoDB" id="9801622at2"/>
<name>A0A7K0BNX0_9ACTN</name>
<dbReference type="InterPro" id="IPR000326">
    <property type="entry name" value="PAP2/HPO"/>
</dbReference>
<dbReference type="PANTHER" id="PTHR14969">
    <property type="entry name" value="SPHINGOSINE-1-PHOSPHATE PHOSPHOHYDROLASE"/>
    <property type="match status" value="1"/>
</dbReference>
<dbReference type="Pfam" id="PF01569">
    <property type="entry name" value="PAP2"/>
    <property type="match status" value="1"/>
</dbReference>
<feature type="domain" description="Phosphatidic acid phosphatase type 2/haloperoxidase" evidence="2">
    <location>
        <begin position="34"/>
        <end position="143"/>
    </location>
</feature>
<keyword evidence="1" id="KW-1133">Transmembrane helix</keyword>
<organism evidence="3 4">
    <name type="scientific">Actinomadura macrotermitis</name>
    <dbReference type="NCBI Taxonomy" id="2585200"/>
    <lineage>
        <taxon>Bacteria</taxon>
        <taxon>Bacillati</taxon>
        <taxon>Actinomycetota</taxon>
        <taxon>Actinomycetes</taxon>
        <taxon>Streptosporangiales</taxon>
        <taxon>Thermomonosporaceae</taxon>
        <taxon>Actinomadura</taxon>
    </lineage>
</organism>
<feature type="transmembrane region" description="Helical" evidence="1">
    <location>
        <begin position="7"/>
        <end position="27"/>
    </location>
</feature>
<dbReference type="SMART" id="SM00014">
    <property type="entry name" value="acidPPc"/>
    <property type="match status" value="1"/>
</dbReference>
<keyword evidence="1" id="KW-0472">Membrane</keyword>
<protein>
    <recommendedName>
        <fullName evidence="2">Phosphatidic acid phosphatase type 2/haloperoxidase domain-containing protein</fullName>
    </recommendedName>
</protein>
<feature type="transmembrane region" description="Helical" evidence="1">
    <location>
        <begin position="101"/>
        <end position="120"/>
    </location>
</feature>
<dbReference type="PANTHER" id="PTHR14969:SF13">
    <property type="entry name" value="AT30094P"/>
    <property type="match status" value="1"/>
</dbReference>
<dbReference type="InterPro" id="IPR036938">
    <property type="entry name" value="PAP2/HPO_sf"/>
</dbReference>
<sequence length="315" mass="33032">MLTGFMHFASFIGSAAFYLPLLVIVYWCLEPRVAARAAVLLAFSAALNSVLKLAFHAPRPFWTDPSIRAGEAHDSFGMPSGHAQNAVVAWGFLAAHLRRRLAWAAAAVIIVLIGVSRIQLGVHSPGQVLAGWGVGAALLVAALVLEPVAVPWWTRRPLAVQVALALALSLALLACAWAALRALGVWHWPVLWARAITAAGGSPHAVGLSDAAAAAGILFGVLAGVSWLGHHGWFDAGGEVWRRVARLPVGAAGGLAIYTLGLFLGTRPVQQFVVQALLGLWIVAGAPETFVRLRLAARTTPAITPSGEPPAGARQ</sequence>